<comment type="caution">
    <text evidence="1">The sequence shown here is derived from an EMBL/GenBank/DDBJ whole genome shotgun (WGS) entry which is preliminary data.</text>
</comment>
<reference evidence="1 2" key="2">
    <citation type="submission" date="2018-06" db="EMBL/GenBank/DDBJ databases">
        <title>Sequencing of bacterial isolates from soil warming experiment in Harvard Forest, Massachusetts, USA.</title>
        <authorList>
            <person name="Deangelis K.PhD."/>
        </authorList>
    </citation>
    <scope>NUCLEOTIDE SEQUENCE [LARGE SCALE GENOMIC DNA]</scope>
    <source>
        <strain evidence="1 2">GAS496</strain>
    </source>
</reference>
<evidence type="ECO:0000313" key="2">
    <source>
        <dbReference type="Proteomes" id="UP000247781"/>
    </source>
</evidence>
<reference evidence="2" key="1">
    <citation type="submission" date="2018-05" db="EMBL/GenBank/DDBJ databases">
        <authorList>
            <person name="Deangelis K."/>
            <person name="Huntemann M."/>
            <person name="Clum A."/>
            <person name="Pillay M."/>
            <person name="Palaniappan K."/>
            <person name="Varghese N."/>
            <person name="Mikhailova N."/>
            <person name="Stamatis D."/>
            <person name="Reddy T."/>
            <person name="Daum C."/>
            <person name="Shapiro N."/>
            <person name="Ivanova N."/>
            <person name="Kyrpides N."/>
            <person name="Woyke T."/>
        </authorList>
    </citation>
    <scope>NUCLEOTIDE SEQUENCE [LARGE SCALE GENOMIC DNA]</scope>
    <source>
        <strain evidence="2">GAS496</strain>
    </source>
</reference>
<protein>
    <submittedName>
        <fullName evidence="1">Uncharacterized protein</fullName>
    </submittedName>
</protein>
<sequence length="185" mass="20442">MLRFLGAFAHLQSRIDDLLAKRFFDSRIPKAAGVVWDRVVSRIRDDERTKLFQAIAAELDTDAELDNFNQVYMDVKRLRDRVGHSVNVATIPDDKLEVVSSWIPSAFGGPSESTTMSREEIAGAIENCRWLEAQILYVMDASGLLRITTTLPSRPHTPGGTVIAKPARTPGKWDGVVHRPTGGAG</sequence>
<keyword evidence="2" id="KW-1185">Reference proteome</keyword>
<evidence type="ECO:0000313" key="1">
    <source>
        <dbReference type="EMBL" id="PXX01549.1"/>
    </source>
</evidence>
<gene>
    <name evidence="1" type="ORF">C8E89_12835</name>
</gene>
<dbReference type="EMBL" id="QJJU01000028">
    <property type="protein sequence ID" value="PXX01549.1"/>
    <property type="molecule type" value="Genomic_DNA"/>
</dbReference>
<name>A0A318HBA6_9MYCO</name>
<accession>A0A318HBA6</accession>
<dbReference type="Proteomes" id="UP000247781">
    <property type="component" value="Unassembled WGS sequence"/>
</dbReference>
<proteinExistence type="predicted"/>
<organism evidence="1 2">
    <name type="scientific">Mycolicibacterium moriokaense</name>
    <dbReference type="NCBI Taxonomy" id="39691"/>
    <lineage>
        <taxon>Bacteria</taxon>
        <taxon>Bacillati</taxon>
        <taxon>Actinomycetota</taxon>
        <taxon>Actinomycetes</taxon>
        <taxon>Mycobacteriales</taxon>
        <taxon>Mycobacteriaceae</taxon>
        <taxon>Mycolicibacterium</taxon>
    </lineage>
</organism>
<dbReference type="AlphaFoldDB" id="A0A318HBA6"/>